<feature type="transmembrane region" description="Helical" evidence="17">
    <location>
        <begin position="54"/>
        <end position="70"/>
    </location>
</feature>
<keyword evidence="9" id="KW-1278">Translocase</keyword>
<comment type="catalytic activity">
    <reaction evidence="16 17">
        <text>a ubiquinone + NADH + 5 H(+)(in) = a ubiquinol + NAD(+) + 4 H(+)(out)</text>
        <dbReference type="Rhea" id="RHEA:29091"/>
        <dbReference type="Rhea" id="RHEA-COMP:9565"/>
        <dbReference type="Rhea" id="RHEA-COMP:9566"/>
        <dbReference type="ChEBI" id="CHEBI:15378"/>
        <dbReference type="ChEBI" id="CHEBI:16389"/>
        <dbReference type="ChEBI" id="CHEBI:17976"/>
        <dbReference type="ChEBI" id="CHEBI:57540"/>
        <dbReference type="ChEBI" id="CHEBI:57945"/>
        <dbReference type="EC" id="7.1.1.2"/>
    </reaction>
</comment>
<accession>A0A1P8C7B1</accession>
<protein>
    <recommendedName>
        <fullName evidence="5 17">NADH-ubiquinone oxidoreductase chain 4</fullName>
        <ecNumber evidence="4 17">7.1.1.2</ecNumber>
    </recommendedName>
</protein>
<geneLocation type="mitochondrion" evidence="20"/>
<reference evidence="20" key="1">
    <citation type="journal article" date="2017" name="Sci. Rep.">
        <title>Mitochondrial genome diversity in dagger and needle nematodes (Nematoda: Longidoridae).</title>
        <authorList>
            <person name="Palomares-Rius J.E."/>
            <person name="Cantalapiedra-Navarrete C."/>
            <person name="Archidona-Yuste A."/>
            <person name="Blok V.C."/>
            <person name="Castillo P."/>
        </authorList>
    </citation>
    <scope>NUCLEOTIDE SEQUENCE</scope>
    <source>
        <strain evidence="20">IAS</strain>
    </source>
</reference>
<keyword evidence="14 17" id="KW-0496">Mitochondrion</keyword>
<evidence type="ECO:0000256" key="16">
    <source>
        <dbReference type="ARBA" id="ARBA00049551"/>
    </source>
</evidence>
<dbReference type="CTD" id="4538"/>
<comment type="similarity">
    <text evidence="3 17">Belongs to the complex I subunit 4 family.</text>
</comment>
<dbReference type="InterPro" id="IPR003918">
    <property type="entry name" value="NADH_UbQ_OxRdtase"/>
</dbReference>
<dbReference type="GO" id="GO:0015990">
    <property type="term" value="P:electron transport coupled proton transport"/>
    <property type="evidence" value="ECO:0007669"/>
    <property type="project" value="TreeGrafter"/>
</dbReference>
<proteinExistence type="inferred from homology"/>
<dbReference type="GeneID" id="31080174"/>
<evidence type="ECO:0000256" key="15">
    <source>
        <dbReference type="ARBA" id="ARBA00023136"/>
    </source>
</evidence>
<feature type="transmembrane region" description="Helical" evidence="17">
    <location>
        <begin position="329"/>
        <end position="354"/>
    </location>
</feature>
<dbReference type="PANTHER" id="PTHR43507">
    <property type="entry name" value="NADH-UBIQUINONE OXIDOREDUCTASE CHAIN 4"/>
    <property type="match status" value="1"/>
</dbReference>
<keyword evidence="7 17" id="KW-0679">Respiratory chain</keyword>
<evidence type="ECO:0000256" key="17">
    <source>
        <dbReference type="RuleBase" id="RU003297"/>
    </source>
</evidence>
<keyword evidence="10 17" id="KW-0249">Electron transport</keyword>
<keyword evidence="18" id="KW-0732">Signal</keyword>
<evidence type="ECO:0000256" key="12">
    <source>
        <dbReference type="ARBA" id="ARBA00023027"/>
    </source>
</evidence>
<dbReference type="RefSeq" id="YP_009346455.1">
    <property type="nucleotide sequence ID" value="NC_033870.1"/>
</dbReference>
<evidence type="ECO:0000256" key="7">
    <source>
        <dbReference type="ARBA" id="ARBA00022660"/>
    </source>
</evidence>
<evidence type="ECO:0000256" key="2">
    <source>
        <dbReference type="ARBA" id="ARBA00004225"/>
    </source>
</evidence>
<evidence type="ECO:0000256" key="11">
    <source>
        <dbReference type="ARBA" id="ARBA00022989"/>
    </source>
</evidence>
<dbReference type="EMBL" id="KU746821">
    <property type="protein sequence ID" value="AOT84266.1"/>
    <property type="molecule type" value="Genomic_DNA"/>
</dbReference>
<evidence type="ECO:0000256" key="4">
    <source>
        <dbReference type="ARBA" id="ARBA00012944"/>
    </source>
</evidence>
<keyword evidence="11 17" id="KW-1133">Transmembrane helix</keyword>
<feature type="transmembrane region" description="Helical" evidence="17">
    <location>
        <begin position="174"/>
        <end position="190"/>
    </location>
</feature>
<evidence type="ECO:0000256" key="14">
    <source>
        <dbReference type="ARBA" id="ARBA00023128"/>
    </source>
</evidence>
<feature type="transmembrane region" description="Helical" evidence="17">
    <location>
        <begin position="102"/>
        <end position="122"/>
    </location>
</feature>
<feature type="transmembrane region" description="Helical" evidence="17">
    <location>
        <begin position="292"/>
        <end position="309"/>
    </location>
</feature>
<evidence type="ECO:0000313" key="20">
    <source>
        <dbReference type="EMBL" id="AOT84266.1"/>
    </source>
</evidence>
<evidence type="ECO:0000256" key="1">
    <source>
        <dbReference type="ARBA" id="ARBA00003257"/>
    </source>
</evidence>
<sequence>MVFWTSLFMLLWCHMDVFILSTEFSSKDVFSQSLIWLTLGATMLAFLSNRKRKMLWIVLLAVCIMTFLSVSLLMLYIFFEMSLVPIFMMIILWGSQPERFEAVTFFVIYTSLVSIPFLMVVISLKADCVFSFNQMCISGPTLILMMAPFLVKLPVYGLHFWLPKAHVEASTTGSMILASLMLKLGGYGLLRVTSISSLPQTSTVFFLITATVSSILTAMQSDMKKLVAFSSVTHMTYMAMAPMCSNTKMVFSMMILSLSHAWISSGLFFSTGSFTHASQSRSSVLLMMEGKLNWMRLIIAILLMGNASIPPTPSFFPELILLNSLSLFSGFLMLTFVFFSIMVCYYNTLLFLFLSRETSNTCNKTTLLSESSVVLLHVLLFVLSLLWL</sequence>
<feature type="transmembrane region" description="Helical" evidence="17">
    <location>
        <begin position="31"/>
        <end position="47"/>
    </location>
</feature>
<dbReference type="GO" id="GO:0042773">
    <property type="term" value="P:ATP synthesis coupled electron transport"/>
    <property type="evidence" value="ECO:0007669"/>
    <property type="project" value="InterPro"/>
</dbReference>
<name>A0A1P8C7B1_9BILA</name>
<dbReference type="Pfam" id="PF00361">
    <property type="entry name" value="Proton_antipo_M"/>
    <property type="match status" value="1"/>
</dbReference>
<comment type="subcellular location">
    <subcellularLocation>
        <location evidence="2 17">Mitochondrion membrane</location>
        <topology evidence="2 17">Multi-pass membrane protein</topology>
    </subcellularLocation>
</comment>
<keyword evidence="6 17" id="KW-0813">Transport</keyword>
<evidence type="ECO:0000256" key="5">
    <source>
        <dbReference type="ARBA" id="ARBA00021006"/>
    </source>
</evidence>
<evidence type="ECO:0000256" key="3">
    <source>
        <dbReference type="ARBA" id="ARBA00009025"/>
    </source>
</evidence>
<comment type="function">
    <text evidence="17">Core subunit of the mitochondrial membrane respiratory chain NADH dehydrogenase (Complex I) which catalyzes electron transfer from NADH through the respiratory chain, using ubiquinone as an electron acceptor. Essential for the catalytic activity and assembly of complex I.</text>
</comment>
<dbReference type="AlphaFoldDB" id="A0A1P8C7B1"/>
<feature type="transmembrane region" description="Helical" evidence="17">
    <location>
        <begin position="366"/>
        <end position="387"/>
    </location>
</feature>
<dbReference type="GO" id="GO:0003954">
    <property type="term" value="F:NADH dehydrogenase activity"/>
    <property type="evidence" value="ECO:0007669"/>
    <property type="project" value="TreeGrafter"/>
</dbReference>
<gene>
    <name evidence="20" type="primary">ND4</name>
</gene>
<evidence type="ECO:0000256" key="6">
    <source>
        <dbReference type="ARBA" id="ARBA00022448"/>
    </source>
</evidence>
<evidence type="ECO:0000256" key="13">
    <source>
        <dbReference type="ARBA" id="ARBA00023075"/>
    </source>
</evidence>
<keyword evidence="12 17" id="KW-0520">NAD</keyword>
<evidence type="ECO:0000256" key="9">
    <source>
        <dbReference type="ARBA" id="ARBA00022967"/>
    </source>
</evidence>
<keyword evidence="8 17" id="KW-0812">Transmembrane</keyword>
<feature type="signal peptide" evidence="18">
    <location>
        <begin position="1"/>
        <end position="19"/>
    </location>
</feature>
<dbReference type="EC" id="7.1.1.2" evidence="4 17"/>
<evidence type="ECO:0000256" key="8">
    <source>
        <dbReference type="ARBA" id="ARBA00022692"/>
    </source>
</evidence>
<feature type="chain" id="PRO_5012613967" description="NADH-ubiquinone oxidoreductase chain 4" evidence="18">
    <location>
        <begin position="20"/>
        <end position="388"/>
    </location>
</feature>
<dbReference type="GO" id="GO:0031966">
    <property type="term" value="C:mitochondrial membrane"/>
    <property type="evidence" value="ECO:0007669"/>
    <property type="project" value="UniProtKB-SubCell"/>
</dbReference>
<feature type="domain" description="NADH:quinone oxidoreductase/Mrp antiporter transmembrane" evidence="19">
    <location>
        <begin position="70"/>
        <end position="341"/>
    </location>
</feature>
<dbReference type="GO" id="GO:0048039">
    <property type="term" value="F:ubiquinone binding"/>
    <property type="evidence" value="ECO:0007669"/>
    <property type="project" value="TreeGrafter"/>
</dbReference>
<organism evidence="20">
    <name type="scientific">Xiphinema pachtaicum</name>
    <dbReference type="NCBI Taxonomy" id="260251"/>
    <lineage>
        <taxon>Eukaryota</taxon>
        <taxon>Metazoa</taxon>
        <taxon>Ecdysozoa</taxon>
        <taxon>Nematoda</taxon>
        <taxon>Enoplea</taxon>
        <taxon>Dorylaimia</taxon>
        <taxon>Dorylaimida</taxon>
        <taxon>Dorylaimina</taxon>
        <taxon>Longidoroidea</taxon>
        <taxon>Longidoridae</taxon>
        <taxon>Xiphinema</taxon>
    </lineage>
</organism>
<dbReference type="InterPro" id="IPR001750">
    <property type="entry name" value="ND/Mrp_TM"/>
</dbReference>
<dbReference type="PANTHER" id="PTHR43507:SF20">
    <property type="entry name" value="NADH-UBIQUINONE OXIDOREDUCTASE CHAIN 4"/>
    <property type="match status" value="1"/>
</dbReference>
<dbReference type="PRINTS" id="PR01437">
    <property type="entry name" value="NUOXDRDTASE4"/>
</dbReference>
<evidence type="ECO:0000256" key="10">
    <source>
        <dbReference type="ARBA" id="ARBA00022982"/>
    </source>
</evidence>
<feature type="transmembrane region" description="Helical" evidence="17">
    <location>
        <begin position="202"/>
        <end position="219"/>
    </location>
</feature>
<evidence type="ECO:0000259" key="19">
    <source>
        <dbReference type="Pfam" id="PF00361"/>
    </source>
</evidence>
<feature type="transmembrane region" description="Helical" evidence="17">
    <location>
        <begin position="249"/>
        <end position="271"/>
    </location>
</feature>
<comment type="function">
    <text evidence="1">Core subunit of the mitochondrial membrane respiratory chain NADH dehydrogenase (Complex I) that is believed to belong to the minimal assembly required for catalysis. Complex I functions in the transfer of electrons from NADH to the respiratory chain. The immediate electron acceptor for the enzyme is believed to be ubiquinone.</text>
</comment>
<dbReference type="GO" id="GO:0008137">
    <property type="term" value="F:NADH dehydrogenase (ubiquinone) activity"/>
    <property type="evidence" value="ECO:0007669"/>
    <property type="project" value="UniProtKB-UniRule"/>
</dbReference>
<evidence type="ECO:0000256" key="18">
    <source>
        <dbReference type="SAM" id="SignalP"/>
    </source>
</evidence>
<keyword evidence="15 17" id="KW-0472">Membrane</keyword>
<keyword evidence="13 17" id="KW-0830">Ubiquinone</keyword>